<dbReference type="OrthoDB" id="6077919at2759"/>
<dbReference type="InParanoid" id="E4XB15"/>
<dbReference type="GO" id="GO:0008270">
    <property type="term" value="F:zinc ion binding"/>
    <property type="evidence" value="ECO:0007669"/>
    <property type="project" value="UniProtKB-KW"/>
</dbReference>
<organism evidence="9 10">
    <name type="scientific">Oikopleura dioica</name>
    <name type="common">Tunicate</name>
    <dbReference type="NCBI Taxonomy" id="34765"/>
    <lineage>
        <taxon>Eukaryota</taxon>
        <taxon>Metazoa</taxon>
        <taxon>Chordata</taxon>
        <taxon>Tunicata</taxon>
        <taxon>Appendicularia</taxon>
        <taxon>Copelata</taxon>
        <taxon>Oikopleuridae</taxon>
        <taxon>Oikopleura</taxon>
    </lineage>
</organism>
<dbReference type="SMART" id="SM00355">
    <property type="entry name" value="ZnF_C2H2"/>
    <property type="match status" value="6"/>
</dbReference>
<dbReference type="PROSITE" id="PS50157">
    <property type="entry name" value="ZINC_FINGER_C2H2_2"/>
    <property type="match status" value="1"/>
</dbReference>
<keyword evidence="5" id="KW-0862">Zinc</keyword>
<dbReference type="GO" id="GO:0005634">
    <property type="term" value="C:nucleus"/>
    <property type="evidence" value="ECO:0007669"/>
    <property type="project" value="UniProtKB-SubCell"/>
</dbReference>
<proteinExistence type="predicted"/>
<evidence type="ECO:0000256" key="3">
    <source>
        <dbReference type="ARBA" id="ARBA00022737"/>
    </source>
</evidence>
<protein>
    <recommendedName>
        <fullName evidence="8">C2H2-type domain-containing protein</fullName>
    </recommendedName>
</protein>
<dbReference type="InterPro" id="IPR050888">
    <property type="entry name" value="ZnF_C2H2-type_TF"/>
</dbReference>
<keyword evidence="4 7" id="KW-0863">Zinc-finger</keyword>
<reference evidence="9 10" key="1">
    <citation type="journal article" date="2010" name="Science">
        <title>Plasticity of animal genome architecture unmasked by rapid evolution of a pelagic tunicate.</title>
        <authorList>
            <person name="Denoeud F."/>
            <person name="Henriet S."/>
            <person name="Mungpakdee S."/>
            <person name="Aury J.M."/>
            <person name="Da Silva C."/>
            <person name="Brinkmann H."/>
            <person name="Mikhaleva J."/>
            <person name="Olsen L.C."/>
            <person name="Jubin C."/>
            <person name="Canestro C."/>
            <person name="Bouquet J.M."/>
            <person name="Danks G."/>
            <person name="Poulain J."/>
            <person name="Campsteijn C."/>
            <person name="Adamski M."/>
            <person name="Cross I."/>
            <person name="Yadetie F."/>
            <person name="Muffato M."/>
            <person name="Louis A."/>
            <person name="Butcher S."/>
            <person name="Tsagkogeorga G."/>
            <person name="Konrad A."/>
            <person name="Singh S."/>
            <person name="Jensen M.F."/>
            <person name="Cong E.H."/>
            <person name="Eikeseth-Otteraa H."/>
            <person name="Noel B."/>
            <person name="Anthouard V."/>
            <person name="Porcel B.M."/>
            <person name="Kachouri-Lafond R."/>
            <person name="Nishino A."/>
            <person name="Ugolini M."/>
            <person name="Chourrout P."/>
            <person name="Nishida H."/>
            <person name="Aasland R."/>
            <person name="Huzurbazar S."/>
            <person name="Westhof E."/>
            <person name="Delsuc F."/>
            <person name="Lehrach H."/>
            <person name="Reinhardt R."/>
            <person name="Weissenbach J."/>
            <person name="Roy S.W."/>
            <person name="Artiguenave F."/>
            <person name="Postlethwait J.H."/>
            <person name="Manak J.R."/>
            <person name="Thompson E.M."/>
            <person name="Jaillon O."/>
            <person name="Du Pasquier L."/>
            <person name="Boudinot P."/>
            <person name="Liberles D.A."/>
            <person name="Volff J.N."/>
            <person name="Philippe H."/>
            <person name="Lenhard B."/>
            <person name="Roest Crollius H."/>
            <person name="Wincker P."/>
            <person name="Chourrout D."/>
        </authorList>
    </citation>
    <scope>NUCLEOTIDE SEQUENCE [LARGE SCALE GENOMIC DNA]</scope>
</reference>
<dbReference type="Proteomes" id="UP000001307">
    <property type="component" value="Unassembled WGS sequence"/>
</dbReference>
<evidence type="ECO:0000256" key="7">
    <source>
        <dbReference type="PROSITE-ProRule" id="PRU00042"/>
    </source>
</evidence>
<keyword evidence="10" id="KW-1185">Reference proteome</keyword>
<evidence type="ECO:0000256" key="1">
    <source>
        <dbReference type="ARBA" id="ARBA00004123"/>
    </source>
</evidence>
<evidence type="ECO:0000256" key="5">
    <source>
        <dbReference type="ARBA" id="ARBA00022833"/>
    </source>
</evidence>
<evidence type="ECO:0000313" key="10">
    <source>
        <dbReference type="Proteomes" id="UP000001307"/>
    </source>
</evidence>
<name>E4XB15_OIKDI</name>
<dbReference type="InterPro" id="IPR013087">
    <property type="entry name" value="Znf_C2H2_type"/>
</dbReference>
<dbReference type="Pfam" id="PF00096">
    <property type="entry name" value="zf-C2H2"/>
    <property type="match status" value="2"/>
</dbReference>
<dbReference type="PANTHER" id="PTHR24406">
    <property type="entry name" value="TRANSCRIPTIONAL REPRESSOR CTCFL-RELATED"/>
    <property type="match status" value="1"/>
</dbReference>
<sequence>MGAVKNYDKYVEKYLKKTQRLKTLKEFQKCLQRKQLKDERKPLKLSFLIQKAPERKTQETAPVEKKLRKCSKKDEKEKKTVIIPEKFHKIAMKFGLPEEHIVFFYENRQSFHWESKEKTEIHCSECSCKFTTKASKACLYDHMKIVHNYYDIPCEKTDCAYIAYSEDSLRRHKQAFHGHGQKITEYGVHSCPYCSKVSFRYPSQLERHIRVHKNTVVSCNYCQYRTVNHEDGLQTHLKIHFNIKDFTCEICSKNFATRNKLMIHKLYVHNKDDFVCIYCKFTTAKERDFKAHRLTCKERMKHSRIL</sequence>
<dbReference type="Gene3D" id="3.30.160.60">
    <property type="entry name" value="Classic Zinc Finger"/>
    <property type="match status" value="2"/>
</dbReference>
<dbReference type="EMBL" id="FN653033">
    <property type="protein sequence ID" value="CBY08842.1"/>
    <property type="molecule type" value="Genomic_DNA"/>
</dbReference>
<accession>E4XB15</accession>
<evidence type="ECO:0000256" key="2">
    <source>
        <dbReference type="ARBA" id="ARBA00022723"/>
    </source>
</evidence>
<dbReference type="SUPFAM" id="SSF57667">
    <property type="entry name" value="beta-beta-alpha zinc fingers"/>
    <property type="match status" value="1"/>
</dbReference>
<dbReference type="InterPro" id="IPR036236">
    <property type="entry name" value="Znf_C2H2_sf"/>
</dbReference>
<keyword evidence="6" id="KW-0539">Nucleus</keyword>
<gene>
    <name evidence="9" type="ORF">GSOID_T00005680001</name>
</gene>
<evidence type="ECO:0000259" key="8">
    <source>
        <dbReference type="PROSITE" id="PS50157"/>
    </source>
</evidence>
<evidence type="ECO:0000256" key="4">
    <source>
        <dbReference type="ARBA" id="ARBA00022771"/>
    </source>
</evidence>
<keyword evidence="3" id="KW-0677">Repeat</keyword>
<keyword evidence="2" id="KW-0479">Metal-binding</keyword>
<feature type="domain" description="C2H2-type" evidence="8">
    <location>
        <begin position="246"/>
        <end position="274"/>
    </location>
</feature>
<comment type="subcellular location">
    <subcellularLocation>
        <location evidence="1">Nucleus</location>
    </subcellularLocation>
</comment>
<evidence type="ECO:0000313" key="9">
    <source>
        <dbReference type="EMBL" id="CBY08842.1"/>
    </source>
</evidence>
<dbReference type="PROSITE" id="PS00028">
    <property type="entry name" value="ZINC_FINGER_C2H2_1"/>
    <property type="match status" value="1"/>
</dbReference>
<dbReference type="AlphaFoldDB" id="E4XB15"/>
<evidence type="ECO:0000256" key="6">
    <source>
        <dbReference type="ARBA" id="ARBA00023242"/>
    </source>
</evidence>